<evidence type="ECO:0000313" key="9">
    <source>
        <dbReference type="EMBL" id="VXD10616.1"/>
    </source>
</evidence>
<dbReference type="EMBL" id="CZCU02000013">
    <property type="protein sequence ID" value="VXD10616.1"/>
    <property type="molecule type" value="Genomic_DNA"/>
</dbReference>
<dbReference type="Proteomes" id="UP000184550">
    <property type="component" value="Unassembled WGS sequence"/>
</dbReference>
<reference evidence="9" key="1">
    <citation type="submission" date="2019-10" db="EMBL/GenBank/DDBJ databases">
        <authorList>
            <consortium name="Genoscope - CEA"/>
            <person name="William W."/>
        </authorList>
    </citation>
    <scope>NUCLEOTIDE SEQUENCE [LARGE SCALE GENOMIC DNA]</scope>
    <source>
        <strain evidence="9">BBR_PRJEB10992</strain>
    </source>
</reference>
<keyword evidence="10" id="KW-1185">Reference proteome</keyword>
<dbReference type="InterPro" id="IPR013320">
    <property type="entry name" value="ConA-like_dom_sf"/>
</dbReference>
<keyword evidence="4" id="KW-0106">Calcium</keyword>
<feature type="domain" description="LamG-like jellyroll fold" evidence="8">
    <location>
        <begin position="1452"/>
        <end position="1584"/>
    </location>
</feature>
<dbReference type="InterPro" id="IPR051360">
    <property type="entry name" value="Neuronal_Pentraxin_Related"/>
</dbReference>
<dbReference type="GO" id="GO:0046872">
    <property type="term" value="F:metal ion binding"/>
    <property type="evidence" value="ECO:0007669"/>
    <property type="project" value="UniProtKB-KW"/>
</dbReference>
<feature type="domain" description="LamG-like jellyroll fold" evidence="8">
    <location>
        <begin position="734"/>
        <end position="864"/>
    </location>
</feature>
<dbReference type="SUPFAM" id="SSF49899">
    <property type="entry name" value="Concanavalin A-like lectins/glucanases"/>
    <property type="match status" value="6"/>
</dbReference>
<feature type="compositionally biased region" description="Basic and acidic residues" evidence="7">
    <location>
        <begin position="192"/>
        <end position="206"/>
    </location>
</feature>
<feature type="coiled-coil region" evidence="6">
    <location>
        <begin position="879"/>
        <end position="906"/>
    </location>
</feature>
<protein>
    <recommendedName>
        <fullName evidence="8">LamG-like jellyroll fold domain-containing protein</fullName>
    </recommendedName>
</protein>
<evidence type="ECO:0000256" key="6">
    <source>
        <dbReference type="SAM" id="Coils"/>
    </source>
</evidence>
<evidence type="ECO:0000256" key="1">
    <source>
        <dbReference type="ARBA" id="ARBA00001913"/>
    </source>
</evidence>
<feature type="coiled-coil region" evidence="6">
    <location>
        <begin position="614"/>
        <end position="655"/>
    </location>
</feature>
<dbReference type="PANTHER" id="PTHR19277">
    <property type="entry name" value="PENTRAXIN"/>
    <property type="match status" value="1"/>
</dbReference>
<evidence type="ECO:0000259" key="8">
    <source>
        <dbReference type="SMART" id="SM00560"/>
    </source>
</evidence>
<gene>
    <name evidence="9" type="ORF">PL8927_110069</name>
</gene>
<dbReference type="InterPro" id="IPR006558">
    <property type="entry name" value="LamG-like"/>
</dbReference>
<keyword evidence="6" id="KW-0175">Coiled coil</keyword>
<dbReference type="Gene3D" id="2.60.120.200">
    <property type="match status" value="7"/>
</dbReference>
<comment type="caution">
    <text evidence="9">The sequence shown here is derived from an EMBL/GenBank/DDBJ whole genome shotgun (WGS) entry which is preliminary data.</text>
</comment>
<accession>A0A7Z9BEU8</accession>
<dbReference type="RefSeq" id="WP_083617311.1">
    <property type="nucleotide sequence ID" value="NZ_LR734829.1"/>
</dbReference>
<evidence type="ECO:0000256" key="7">
    <source>
        <dbReference type="SAM" id="MobiDB-lite"/>
    </source>
</evidence>
<dbReference type="PANTHER" id="PTHR19277:SF125">
    <property type="entry name" value="B6"/>
    <property type="match status" value="1"/>
</dbReference>
<keyword evidence="5" id="KW-1015">Disulfide bond</keyword>
<evidence type="ECO:0000256" key="2">
    <source>
        <dbReference type="ARBA" id="ARBA00022723"/>
    </source>
</evidence>
<feature type="domain" description="LamG-like jellyroll fold" evidence="8">
    <location>
        <begin position="1694"/>
        <end position="1863"/>
    </location>
</feature>
<dbReference type="OrthoDB" id="463714at2"/>
<evidence type="ECO:0000256" key="5">
    <source>
        <dbReference type="ARBA" id="ARBA00023157"/>
    </source>
</evidence>
<dbReference type="SMART" id="SM00560">
    <property type="entry name" value="LamGL"/>
    <property type="match status" value="4"/>
</dbReference>
<organism evidence="9 10">
    <name type="scientific">Planktothrix serta PCC 8927</name>
    <dbReference type="NCBI Taxonomy" id="671068"/>
    <lineage>
        <taxon>Bacteria</taxon>
        <taxon>Bacillati</taxon>
        <taxon>Cyanobacteriota</taxon>
        <taxon>Cyanophyceae</taxon>
        <taxon>Oscillatoriophycideae</taxon>
        <taxon>Oscillatoriales</taxon>
        <taxon>Microcoleaceae</taxon>
        <taxon>Planktothrix</taxon>
    </lineage>
</organism>
<feature type="region of interest" description="Disordered" evidence="7">
    <location>
        <begin position="185"/>
        <end position="208"/>
    </location>
</feature>
<evidence type="ECO:0000256" key="3">
    <source>
        <dbReference type="ARBA" id="ARBA00022729"/>
    </source>
</evidence>
<keyword evidence="3" id="KW-0732">Signal</keyword>
<proteinExistence type="predicted"/>
<sequence length="2688" mass="298384">MLESFIKTYAPESLDKNYKHTAMLSHGGVVVAFALDSSQQFWYTVLDLENNDIQSPLDVNYWFKEPVPINFPKEITQVGYSIAGNQTIPDPTEQLLTDGTKEVKPDKDKTLEERFLASTARLTADAPFQVMSDGQFVYLIRQAIEGNHPRNVKVGDVPIVNRTLLVDRFVFVGTELKPKLEVRYQRSRHKDRPLNRKDSLSSKDLENQPFYEPTQELDMVRNLTEGRFSVVLLPTAIPNIKRWQIFAHNSSTGLIDSFNIERSKDGLFNPRGTQFYTCSSHPEVFEYTPGKCPECSSDLIPKTTKEGFAESALVFNGTDTWVETRLNDLSGSALTIEYWFKGQSLQSAVRQQDGSNYIMAGWQGKHILSNDGGTDNGIAVGQLATDGNWHHIAMTWKQDSENGFISYLDGRVVAQRKSANTPLPKINAQVLLGAYYGQELTNGVIDEIRIWNRARSRGEIKADLNRRLVGNEDGLVAYWRLDEGCGNIVHDQTDNGFHGTIQGTSLWVNSDAPIGDNPGVTRSSFEIHQRTIAGGLSALLYYQQENIKSGYSNEPKPLKKSARMMLAAPTRQASEDKNCIAILDFAVSREGKLALIPDTVALPVLGNTGAACSINDALDRRSSLEVELGNLNRKINDLTNRIAQLNAQMLANQEDWVNLVAYFLFDEIKTEGSTRKILDRAGNNHGIVMGASLEKDLTLPISGLDILERPANCIRFDGVDDYIQLSQPLPIFSSSFTVSMWLKVPLNSDRGILLGDYQIPSGLNINFEVRHGLLRLYWGASPDLVGTRNIRDNQWHYISFVRDRESKKVYTYIDGVVDINYTGEIGNARAVIPHRIGRDSRQDITNFEGLMAELCIWKVARTPDEIRADMYQRHGDAAQASLLKQLSECQQELNETQIQRAQKLTELAVVRDAQFGEVRVPMELLHIDRFGLTVTGGLLSFAYTNNSPTLFDSAIGKLGLYFVGAANDQFFAAYFDTLTERVVHRLPAEVGQLILIARNTDGAMDSTTITVENGSTDDTCQLTFSNDEIQLTETWPDLPRNVQTLAQILNGNALPPVIAPVSDSPTDGDAPPIPNTSIYYDYAQVILNPSDKSAAKGSLFFAVSMGNASGVIQNTETPINLGEMKTRVNEWVADSQGNALYFDGQTTLASKTSTTELERFDAPSNVTVETWAKPETVSNNQSVRLINHHSPRSRYFLGLKGVSPGSALVFNGQDTSVETGLTDLSGSALTIEYWFKGKTLQSAVRQQEGTNLIASGANCSQPIEPANQTNCLQFDGVNDYIQLSKPLSIFSSSFTVSLWLKVPLNSDRAILLGDYQIPNGLNINFEVRDGLLRLYWGANPDLVGTRNIRDNQWHYISFVRDRANNKVYTYIDGVIDINYSGAIADRQAVIAHRIGRDSRQDITTFEGKMAELSIWNVARTQPEIQADMYKRFTGTETNLVAYWPLNAIQTEGSVLKVVDLVNNNFGTVLNGAIAVKDTLPTPPNLSKDAFHILSNDGGIPNSLAVKQKVIDGQWHHVAMTWQQNTVNGFVSYLDGEIVSQRNSSNTPLPKMNAKVLLGTAFGTTEFLEGALAEVRIWKVARTPTEIKNDMRRPIRRAEPGLVGCWSLMNGDLQDYSGNSYHGVLRGNSSSTDYPLEAAVLVAGVNEQLIQTENYFFIHEWTHLAGAFRQSFALQFDGKDDHLNAGTAEDLNLTQDLTIEAFLRVTELGQERGILTKGRLDDGGDQNVPYSLSVGPNGQLIFAFEKTDYTKEKCESDRFLATGQFYKIAVTRAQGTDKQENKVKKVIGGQEMEVTESVTVNQWQEIRFFINGQAAGMKRYEDITPGTTDQPLEIGKAYRDGGVATFFKGTISEVRLWNKARGISDLGKALKGSESGLAAWWRFEENAGNTAFDSKGSNHANRIGARWVKNPDPQGSSFTLYMNGVSQKTRVAEGVLKWGDQNFTLGGYRENNVQQHLFKGSLEETRIWKTTRTQEQIQDNLFRRVLGDRKDLLAYYQFDADAEDRLPDCSGRANHLIVTNADWQISNAPVSYETPQVRSALAGVRTTFQGQIHSRPAIQEYGDTQYNSDNELIGVMKRCYSYIKDGEWQLITGFKIGNIITEWIGQAQYDPQIVGFIEGAPPVPSENCTMDAQDDYAGGSLVEIVEADNVQYTLSASKEGTLDAAFKMAASVGGGTGTYTVIAPFGGGIAQEVTEIDFEAKLEGSMETSNGWSGESSVSSGKNVSKNTKVKALGCWESDHHVLNTAIGQRFVFNNTGFALVQSDTADIFALRMEHNNVLIAFRFQPNPDIPKDWNLIPFQMNPRYVCQGTLDGRVGMDDNGNVYDPNYKNARDYGEYSYFKPKEAYSLKNRIRQEEEELKTYYENFSTSPLDADRAGKGAAIGAGIGAIAGPLGAVAGAAVGGLIGGLTGDKRLPEKLAKRNLVNTYVWTAEGGFFAETTELTDSMSETVGGSFSLKGSATGGFGTDIEIFGVGVKLEMEAAIGGSLNLTKSKTRDSEKSFSLNVELEVPDNIQKYVDSKPIYDQNGKPVLQAGKVDAYRFMTFYLEPSVQNFDTFVNKVVDPIWLEESKHPNAAAIRNALKTQQKAKKDTEKSIPWRVMHRVTFVSRVLPEIPVDKTPQTPEETLKAADIDSNYELIKRLEPFVSDKLDDYVQFTDAVRNAIDAYIPELKPAKDYIVEYMCQYYQVFD</sequence>
<evidence type="ECO:0000313" key="10">
    <source>
        <dbReference type="Proteomes" id="UP000184550"/>
    </source>
</evidence>
<name>A0A7Z9BEU8_9CYAN</name>
<evidence type="ECO:0000256" key="4">
    <source>
        <dbReference type="ARBA" id="ARBA00022837"/>
    </source>
</evidence>
<feature type="domain" description="LamG-like jellyroll fold" evidence="8">
    <location>
        <begin position="332"/>
        <end position="458"/>
    </location>
</feature>
<dbReference type="Pfam" id="PF13385">
    <property type="entry name" value="Laminin_G_3"/>
    <property type="match status" value="7"/>
</dbReference>
<keyword evidence="2" id="KW-0479">Metal-binding</keyword>
<comment type="cofactor">
    <cofactor evidence="1">
        <name>Ca(2+)</name>
        <dbReference type="ChEBI" id="CHEBI:29108"/>
    </cofactor>
</comment>